<dbReference type="Proteomes" id="UP000198858">
    <property type="component" value="Chromosome I"/>
</dbReference>
<keyword evidence="1" id="KW-1133">Transmembrane helix</keyword>
<reference evidence="2 3" key="1">
    <citation type="submission" date="2016-10" db="EMBL/GenBank/DDBJ databases">
        <authorList>
            <person name="Varghese N."/>
            <person name="Submissions S."/>
        </authorList>
    </citation>
    <scope>NUCLEOTIDE SEQUENCE [LARGE SCALE GENOMIC DNA]</scope>
    <source>
        <strain evidence="2 3">Mar_2010_102</strain>
    </source>
</reference>
<dbReference type="AlphaFoldDB" id="A0A1H1NPP5"/>
<evidence type="ECO:0000313" key="3">
    <source>
        <dbReference type="Proteomes" id="UP000198858"/>
    </source>
</evidence>
<keyword evidence="1" id="KW-0812">Transmembrane</keyword>
<gene>
    <name evidence="2" type="ORF">SAMN04488552_1801</name>
</gene>
<dbReference type="EMBL" id="LT629745">
    <property type="protein sequence ID" value="SDS00695.1"/>
    <property type="molecule type" value="Genomic_DNA"/>
</dbReference>
<proteinExistence type="predicted"/>
<evidence type="ECO:0000313" key="2">
    <source>
        <dbReference type="EMBL" id="SDS00695.1"/>
    </source>
</evidence>
<organism evidence="2 3">
    <name type="scientific">Christiangramia echinicola</name>
    <dbReference type="NCBI Taxonomy" id="279359"/>
    <lineage>
        <taxon>Bacteria</taxon>
        <taxon>Pseudomonadati</taxon>
        <taxon>Bacteroidota</taxon>
        <taxon>Flavobacteriia</taxon>
        <taxon>Flavobacteriales</taxon>
        <taxon>Flavobacteriaceae</taxon>
        <taxon>Christiangramia</taxon>
    </lineage>
</organism>
<dbReference type="STRING" id="1250231.SAMN04488552_1801"/>
<evidence type="ECO:0000256" key="1">
    <source>
        <dbReference type="SAM" id="Phobius"/>
    </source>
</evidence>
<keyword evidence="3" id="KW-1185">Reference proteome</keyword>
<keyword evidence="1" id="KW-0472">Membrane</keyword>
<name>A0A1H1NPP5_9FLAO</name>
<protein>
    <submittedName>
        <fullName evidence="2">Uncharacterized protein</fullName>
    </submittedName>
</protein>
<accession>A0A1H1NPP5</accession>
<sequence length="75" mass="8636">MKVSSIGLLIFTSLILVLLSISAALGFSFTILFFLMCFGQLMLLLTVYWVLTDKYTTKKTFKDLYEDYSPNSEYQ</sequence>
<feature type="transmembrane region" description="Helical" evidence="1">
    <location>
        <begin position="33"/>
        <end position="51"/>
    </location>
</feature>